<dbReference type="PANTHER" id="PTHR10458">
    <property type="entry name" value="PEPTIDE DEFORMYLASE"/>
    <property type="match status" value="1"/>
</dbReference>
<feature type="binding site" evidence="2">
    <location>
        <position position="91"/>
    </location>
    <ligand>
        <name>Fe cation</name>
        <dbReference type="ChEBI" id="CHEBI:24875"/>
    </ligand>
</feature>
<keyword evidence="2" id="KW-0479">Metal-binding</keyword>
<name>A0A4D6YKQ8_9GAMM</name>
<keyword evidence="2" id="KW-0648">Protein biosynthesis</keyword>
<feature type="binding site" evidence="2">
    <location>
        <position position="137"/>
    </location>
    <ligand>
        <name>Fe cation</name>
        <dbReference type="ChEBI" id="CHEBI:24875"/>
    </ligand>
</feature>
<keyword evidence="2" id="KW-0408">Iron</keyword>
<dbReference type="GO" id="GO:0006412">
    <property type="term" value="P:translation"/>
    <property type="evidence" value="ECO:0007669"/>
    <property type="project" value="UniProtKB-UniRule"/>
</dbReference>
<keyword evidence="4" id="KW-1185">Reference proteome</keyword>
<dbReference type="PIRSF" id="PIRSF004749">
    <property type="entry name" value="Pep_def"/>
    <property type="match status" value="1"/>
</dbReference>
<dbReference type="InterPro" id="IPR036821">
    <property type="entry name" value="Peptide_deformylase_sf"/>
</dbReference>
<proteinExistence type="inferred from homology"/>
<dbReference type="EC" id="3.5.1.88" evidence="2"/>
<dbReference type="GO" id="GO:0042586">
    <property type="term" value="F:peptide deformylase activity"/>
    <property type="evidence" value="ECO:0007669"/>
    <property type="project" value="UniProtKB-UniRule"/>
</dbReference>
<dbReference type="EMBL" id="CP032998">
    <property type="protein sequence ID" value="QCI26460.1"/>
    <property type="molecule type" value="Genomic_DNA"/>
</dbReference>
<dbReference type="OrthoDB" id="9804313at2"/>
<dbReference type="NCBIfam" id="NF001159">
    <property type="entry name" value="PRK00150.1-3"/>
    <property type="match status" value="1"/>
</dbReference>
<dbReference type="PANTHER" id="PTHR10458:SF22">
    <property type="entry name" value="PEPTIDE DEFORMYLASE"/>
    <property type="match status" value="1"/>
</dbReference>
<keyword evidence="2 3" id="KW-0378">Hydrolase</keyword>
<dbReference type="PRINTS" id="PR01576">
    <property type="entry name" value="PDEFORMYLASE"/>
</dbReference>
<evidence type="ECO:0000313" key="4">
    <source>
        <dbReference type="Proteomes" id="UP000298636"/>
    </source>
</evidence>
<dbReference type="Pfam" id="PF01327">
    <property type="entry name" value="Pep_deformylase"/>
    <property type="match status" value="1"/>
</dbReference>
<protein>
    <recommendedName>
        <fullName evidence="2">Peptide deformylase</fullName>
        <shortName evidence="2">PDF</shortName>
        <ecNumber evidence="2">3.5.1.88</ecNumber>
    </recommendedName>
    <alternativeName>
        <fullName evidence="2">Polypeptide deformylase</fullName>
    </alternativeName>
</protein>
<comment type="cofactor">
    <cofactor evidence="2">
        <name>Fe(2+)</name>
        <dbReference type="ChEBI" id="CHEBI:29033"/>
    </cofactor>
    <text evidence="2">Binds 1 Fe(2+) ion.</text>
</comment>
<dbReference type="Gene3D" id="3.90.45.10">
    <property type="entry name" value="Peptide deformylase"/>
    <property type="match status" value="1"/>
</dbReference>
<evidence type="ECO:0000313" key="3">
    <source>
        <dbReference type="EMBL" id="QCI26460.1"/>
    </source>
</evidence>
<reference evidence="3 4" key="1">
    <citation type="submission" date="2018-10" db="EMBL/GenBank/DDBJ databases">
        <title>Comparative functional genomics of the obligate endosymbiont Buchnera aphidicola.</title>
        <authorList>
            <person name="Chong R.A."/>
        </authorList>
    </citation>
    <scope>NUCLEOTIDE SEQUENCE [LARGE SCALE GENOMIC DNA]</scope>
    <source>
        <strain evidence="3 4">Ssp</strain>
    </source>
</reference>
<feature type="binding site" evidence="2">
    <location>
        <position position="133"/>
    </location>
    <ligand>
        <name>Fe cation</name>
        <dbReference type="ChEBI" id="CHEBI:24875"/>
    </ligand>
</feature>
<comment type="catalytic activity">
    <reaction evidence="2">
        <text>N-terminal N-formyl-L-methionyl-[peptide] + H2O = N-terminal L-methionyl-[peptide] + formate</text>
        <dbReference type="Rhea" id="RHEA:24420"/>
        <dbReference type="Rhea" id="RHEA-COMP:10639"/>
        <dbReference type="Rhea" id="RHEA-COMP:10640"/>
        <dbReference type="ChEBI" id="CHEBI:15377"/>
        <dbReference type="ChEBI" id="CHEBI:15740"/>
        <dbReference type="ChEBI" id="CHEBI:49298"/>
        <dbReference type="ChEBI" id="CHEBI:64731"/>
        <dbReference type="EC" id="3.5.1.88"/>
    </reaction>
</comment>
<feature type="active site" evidence="2">
    <location>
        <position position="134"/>
    </location>
</feature>
<evidence type="ECO:0000256" key="1">
    <source>
        <dbReference type="ARBA" id="ARBA00010759"/>
    </source>
</evidence>
<dbReference type="HAMAP" id="MF_00163">
    <property type="entry name" value="Pep_deformylase"/>
    <property type="match status" value="1"/>
</dbReference>
<organism evidence="3 4">
    <name type="scientific">Buchnera aphidicola</name>
    <name type="common">Stegophylla sp.</name>
    <dbReference type="NCBI Taxonomy" id="2315800"/>
    <lineage>
        <taxon>Bacteria</taxon>
        <taxon>Pseudomonadati</taxon>
        <taxon>Pseudomonadota</taxon>
        <taxon>Gammaproteobacteria</taxon>
        <taxon>Enterobacterales</taxon>
        <taxon>Erwiniaceae</taxon>
        <taxon>Buchnera</taxon>
    </lineage>
</organism>
<evidence type="ECO:0000256" key="2">
    <source>
        <dbReference type="HAMAP-Rule" id="MF_00163"/>
    </source>
</evidence>
<comment type="function">
    <text evidence="2">Removes the formyl group from the N-terminal Met of newly synthesized proteins. Requires at least a dipeptide for an efficient rate of reaction. N-terminal L-methionine is a prerequisite for activity but the enzyme has broad specificity at other positions.</text>
</comment>
<comment type="similarity">
    <text evidence="1 2">Belongs to the polypeptide deformylase family.</text>
</comment>
<dbReference type="CDD" id="cd00487">
    <property type="entry name" value="Pep_deformylase"/>
    <property type="match status" value="1"/>
</dbReference>
<dbReference type="Proteomes" id="UP000298636">
    <property type="component" value="Chromosome"/>
</dbReference>
<dbReference type="GO" id="GO:0046872">
    <property type="term" value="F:metal ion binding"/>
    <property type="evidence" value="ECO:0007669"/>
    <property type="project" value="UniProtKB-KW"/>
</dbReference>
<sequence>MSILKILKYPDKRLRRIAQPVNKINKKIQNIINNMFETMYKHQGIGLAATQVNINLKIIVIDKIHPYNDQLVLINPKIIYTYDTTSTIEGCLSLPGINKKIIRSKIIKIQALNYYGKKITLQAESLLSICIQHEIDHLTGKLLIDY</sequence>
<dbReference type="NCBIfam" id="TIGR00079">
    <property type="entry name" value="pept_deformyl"/>
    <property type="match status" value="1"/>
</dbReference>
<gene>
    <name evidence="2 3" type="primary">def</name>
    <name evidence="3" type="ORF">D9V79_01520</name>
</gene>
<accession>A0A4D6YKQ8</accession>
<dbReference type="AlphaFoldDB" id="A0A4D6YKQ8"/>
<dbReference type="SUPFAM" id="SSF56420">
    <property type="entry name" value="Peptide deformylase"/>
    <property type="match status" value="1"/>
</dbReference>
<dbReference type="InterPro" id="IPR023635">
    <property type="entry name" value="Peptide_deformylase"/>
</dbReference>
<dbReference type="RefSeq" id="WP_158351990.1">
    <property type="nucleotide sequence ID" value="NZ_CP032998.1"/>
</dbReference>